<evidence type="ECO:0000313" key="5">
    <source>
        <dbReference type="Proteomes" id="UP000216339"/>
    </source>
</evidence>
<proteinExistence type="predicted"/>
<comment type="caution">
    <text evidence="4">The sequence shown here is derived from an EMBL/GenBank/DDBJ whole genome shotgun (WGS) entry which is preliminary data.</text>
</comment>
<dbReference type="Gene3D" id="2.40.160.20">
    <property type="match status" value="1"/>
</dbReference>
<feature type="chain" id="PRO_5012718447" description="Outer membrane protein beta-barrel domain-containing protein" evidence="2">
    <location>
        <begin position="24"/>
        <end position="197"/>
    </location>
</feature>
<dbReference type="Pfam" id="PF13505">
    <property type="entry name" value="OMP_b-brl"/>
    <property type="match status" value="1"/>
</dbReference>
<name>A0A271J030_9BACT</name>
<evidence type="ECO:0000259" key="3">
    <source>
        <dbReference type="Pfam" id="PF13505"/>
    </source>
</evidence>
<keyword evidence="1 2" id="KW-0732">Signal</keyword>
<keyword evidence="5" id="KW-1185">Reference proteome</keyword>
<evidence type="ECO:0000313" key="4">
    <source>
        <dbReference type="EMBL" id="PAP76099.1"/>
    </source>
</evidence>
<dbReference type="SUPFAM" id="SSF56925">
    <property type="entry name" value="OMPA-like"/>
    <property type="match status" value="1"/>
</dbReference>
<dbReference type="InterPro" id="IPR027385">
    <property type="entry name" value="Beta-barrel_OMP"/>
</dbReference>
<protein>
    <recommendedName>
        <fullName evidence="3">Outer membrane protein beta-barrel domain-containing protein</fullName>
    </recommendedName>
</protein>
<dbReference type="RefSeq" id="WP_095509740.1">
    <property type="nucleotide sequence ID" value="NZ_MQWD01000001.1"/>
</dbReference>
<evidence type="ECO:0000256" key="1">
    <source>
        <dbReference type="ARBA" id="ARBA00022729"/>
    </source>
</evidence>
<feature type="domain" description="Outer membrane protein beta-barrel" evidence="3">
    <location>
        <begin position="12"/>
        <end position="195"/>
    </location>
</feature>
<evidence type="ECO:0000256" key="2">
    <source>
        <dbReference type="SAM" id="SignalP"/>
    </source>
</evidence>
<gene>
    <name evidence="4" type="ORF">BSZ37_06395</name>
</gene>
<dbReference type="Proteomes" id="UP000216339">
    <property type="component" value="Unassembled WGS sequence"/>
</dbReference>
<organism evidence="4 5">
    <name type="scientific">Rubrivirga marina</name>
    <dbReference type="NCBI Taxonomy" id="1196024"/>
    <lineage>
        <taxon>Bacteria</taxon>
        <taxon>Pseudomonadati</taxon>
        <taxon>Rhodothermota</taxon>
        <taxon>Rhodothermia</taxon>
        <taxon>Rhodothermales</taxon>
        <taxon>Rubricoccaceae</taxon>
        <taxon>Rubrivirga</taxon>
    </lineage>
</organism>
<dbReference type="InterPro" id="IPR011250">
    <property type="entry name" value="OMP/PagP_B-barrel"/>
</dbReference>
<dbReference type="EMBL" id="MQWD01000001">
    <property type="protein sequence ID" value="PAP76099.1"/>
    <property type="molecule type" value="Genomic_DNA"/>
</dbReference>
<dbReference type="AlphaFoldDB" id="A0A271J030"/>
<sequence>MLRSPALRAVTLAALLLPVGASAQAGREGLSLSAHVYAAQLAIDDGSDESSDSGGGIAGEVAYGFTPRLVAFLALGGAGMEPEDGGEGYGLGTADLGLRFNLRPSSRLNPYLQTAVTGQVASFDVPGTSANLEARGGGLTLGGGLLYDLSPSVAFDVALDLTGGRFTELAFEGESTDNFDEIDSGIVRLGVGLVFKP</sequence>
<feature type="signal peptide" evidence="2">
    <location>
        <begin position="1"/>
        <end position="23"/>
    </location>
</feature>
<accession>A0A271J030</accession>
<reference evidence="4 5" key="1">
    <citation type="submission" date="2016-11" db="EMBL/GenBank/DDBJ databases">
        <title>Study of marine rhodopsin-containing bacteria.</title>
        <authorList>
            <person name="Yoshizawa S."/>
            <person name="Kumagai Y."/>
            <person name="Kogure K."/>
        </authorList>
    </citation>
    <scope>NUCLEOTIDE SEQUENCE [LARGE SCALE GENOMIC DNA]</scope>
    <source>
        <strain evidence="4 5">SAORIC-28</strain>
    </source>
</reference>